<comment type="subunit">
    <text evidence="6">Part of the 50S ribosomal subunit. Contacts protein L20.</text>
</comment>
<evidence type="ECO:0000256" key="5">
    <source>
        <dbReference type="ARBA" id="ARBA00023274"/>
    </source>
</evidence>
<gene>
    <name evidence="6 8" type="primary">rplU</name>
    <name evidence="8" type="ORF">EOT04_00290</name>
</gene>
<dbReference type="Proteomes" id="UP000289269">
    <property type="component" value="Unassembled WGS sequence"/>
</dbReference>
<keyword evidence="3 6" id="KW-0694">RNA-binding</keyword>
<evidence type="ECO:0000256" key="3">
    <source>
        <dbReference type="ARBA" id="ARBA00022884"/>
    </source>
</evidence>
<protein>
    <recommendedName>
        <fullName evidence="6">Large ribosomal subunit protein bL21</fullName>
    </recommendedName>
</protein>
<evidence type="ECO:0000313" key="8">
    <source>
        <dbReference type="EMBL" id="RWZ79816.1"/>
    </source>
</evidence>
<keyword evidence="9" id="KW-1185">Reference proteome</keyword>
<evidence type="ECO:0000256" key="6">
    <source>
        <dbReference type="HAMAP-Rule" id="MF_01363"/>
    </source>
</evidence>
<dbReference type="GO" id="GO:0005737">
    <property type="term" value="C:cytoplasm"/>
    <property type="evidence" value="ECO:0007669"/>
    <property type="project" value="UniProtKB-ARBA"/>
</dbReference>
<dbReference type="AlphaFoldDB" id="A0A4Q0AJT3"/>
<sequence>MKAVVRVGNKQYIVAEKDTLLVDRLRPGTKELDLEALLLFDSSGKISLGRPLVSGARVKAEVLDEEVKGDKLRIIRFKAKKRVNRQTGHRQRYSRLRIISISGK</sequence>
<dbReference type="SUPFAM" id="SSF141091">
    <property type="entry name" value="L21p-like"/>
    <property type="match status" value="1"/>
</dbReference>
<keyword evidence="5 6" id="KW-0687">Ribonucleoprotein</keyword>
<proteinExistence type="inferred from homology"/>
<evidence type="ECO:0000256" key="1">
    <source>
        <dbReference type="ARBA" id="ARBA00008563"/>
    </source>
</evidence>
<keyword evidence="4 6" id="KW-0689">Ribosomal protein</keyword>
<dbReference type="GO" id="GO:0003735">
    <property type="term" value="F:structural constituent of ribosome"/>
    <property type="evidence" value="ECO:0007669"/>
    <property type="project" value="InterPro"/>
</dbReference>
<evidence type="ECO:0000256" key="4">
    <source>
        <dbReference type="ARBA" id="ARBA00022980"/>
    </source>
</evidence>
<keyword evidence="2 6" id="KW-0699">rRNA-binding</keyword>
<evidence type="ECO:0000256" key="2">
    <source>
        <dbReference type="ARBA" id="ARBA00022730"/>
    </source>
</evidence>
<dbReference type="InterPro" id="IPR001787">
    <property type="entry name" value="Ribosomal_bL21"/>
</dbReference>
<dbReference type="InterPro" id="IPR036164">
    <property type="entry name" value="bL21-like_sf"/>
</dbReference>
<dbReference type="HAMAP" id="MF_01363">
    <property type="entry name" value="Ribosomal_bL21"/>
    <property type="match status" value="1"/>
</dbReference>
<dbReference type="InterPro" id="IPR028909">
    <property type="entry name" value="bL21-like"/>
</dbReference>
<name>A0A4Q0AJT3_9BACT</name>
<comment type="caution">
    <text evidence="8">The sequence shown here is derived from an EMBL/GenBank/DDBJ whole genome shotgun (WGS) entry which is preliminary data.</text>
</comment>
<accession>A0A4Q0AJT3</accession>
<dbReference type="NCBIfam" id="TIGR00061">
    <property type="entry name" value="L21"/>
    <property type="match status" value="1"/>
</dbReference>
<dbReference type="EMBL" id="SCKW01000002">
    <property type="protein sequence ID" value="RWZ79816.1"/>
    <property type="molecule type" value="Genomic_DNA"/>
</dbReference>
<evidence type="ECO:0000256" key="7">
    <source>
        <dbReference type="RuleBase" id="RU000562"/>
    </source>
</evidence>
<dbReference type="GO" id="GO:0006412">
    <property type="term" value="P:translation"/>
    <property type="evidence" value="ECO:0007669"/>
    <property type="project" value="UniProtKB-UniRule"/>
</dbReference>
<comment type="similarity">
    <text evidence="1 6 7">Belongs to the bacterial ribosomal protein bL21 family.</text>
</comment>
<comment type="function">
    <text evidence="6 7">This protein binds to 23S rRNA in the presence of protein L20.</text>
</comment>
<dbReference type="Pfam" id="PF00829">
    <property type="entry name" value="Ribosomal_L21p"/>
    <property type="match status" value="1"/>
</dbReference>
<dbReference type="GO" id="GO:0005840">
    <property type="term" value="C:ribosome"/>
    <property type="evidence" value="ECO:0007669"/>
    <property type="project" value="UniProtKB-KW"/>
</dbReference>
<dbReference type="GO" id="GO:1990904">
    <property type="term" value="C:ribonucleoprotein complex"/>
    <property type="evidence" value="ECO:0007669"/>
    <property type="project" value="UniProtKB-KW"/>
</dbReference>
<dbReference type="PANTHER" id="PTHR21349:SF0">
    <property type="entry name" value="LARGE RIBOSOMAL SUBUNIT PROTEIN BL21M"/>
    <property type="match status" value="1"/>
</dbReference>
<reference evidence="8" key="1">
    <citation type="submission" date="2019-01" db="EMBL/GenBank/DDBJ databases">
        <title>Genomic signatures and co-occurrence patterns of the ultra-small Saccharimodia (Patescibacteria phylum) suggest a symbiotic lifestyle.</title>
        <authorList>
            <person name="Lemos L."/>
            <person name="Medeiros J."/>
            <person name="Andreote F."/>
            <person name="Fernandes G."/>
            <person name="Varani A."/>
            <person name="Oliveira G."/>
            <person name="Pylro V."/>
        </authorList>
    </citation>
    <scope>NUCLEOTIDE SEQUENCE [LARGE SCALE GENOMIC DNA]</scope>
    <source>
        <strain evidence="8">AMD01</strain>
    </source>
</reference>
<dbReference type="PANTHER" id="PTHR21349">
    <property type="entry name" value="50S RIBOSOMAL PROTEIN L21"/>
    <property type="match status" value="1"/>
</dbReference>
<dbReference type="InterPro" id="IPR018258">
    <property type="entry name" value="Ribosomal_bL21_CS"/>
</dbReference>
<evidence type="ECO:0000313" key="9">
    <source>
        <dbReference type="Proteomes" id="UP000289269"/>
    </source>
</evidence>
<organism evidence="8 9">
    <name type="scientific">Candidatus Chaera renei</name>
    <dbReference type="NCBI Taxonomy" id="2506947"/>
    <lineage>
        <taxon>Bacteria</taxon>
        <taxon>Candidatus Saccharimonadota</taxon>
        <taxon>Candidatus Saccharimonadia</taxon>
        <taxon>Candidatus Saccharimonadales</taxon>
        <taxon>Candidatus Saccharimonadaceae</taxon>
        <taxon>Candidatus Chaera</taxon>
    </lineage>
</organism>
<dbReference type="GO" id="GO:0019843">
    <property type="term" value="F:rRNA binding"/>
    <property type="evidence" value="ECO:0007669"/>
    <property type="project" value="UniProtKB-UniRule"/>
</dbReference>
<dbReference type="PROSITE" id="PS01169">
    <property type="entry name" value="RIBOSOMAL_L21"/>
    <property type="match status" value="1"/>
</dbReference>